<organism evidence="2 3">
    <name type="scientific">Mucilaginibacter gynuensis</name>
    <dbReference type="NCBI Taxonomy" id="1302236"/>
    <lineage>
        <taxon>Bacteria</taxon>
        <taxon>Pseudomonadati</taxon>
        <taxon>Bacteroidota</taxon>
        <taxon>Sphingobacteriia</taxon>
        <taxon>Sphingobacteriales</taxon>
        <taxon>Sphingobacteriaceae</taxon>
        <taxon>Mucilaginibacter</taxon>
    </lineage>
</organism>
<evidence type="ECO:0000259" key="1">
    <source>
        <dbReference type="SMART" id="SM00986"/>
    </source>
</evidence>
<dbReference type="Gene3D" id="3.40.470.10">
    <property type="entry name" value="Uracil-DNA glycosylase-like domain"/>
    <property type="match status" value="1"/>
</dbReference>
<dbReference type="SUPFAM" id="SSF52141">
    <property type="entry name" value="Uracil-DNA glycosylase-like"/>
    <property type="match status" value="1"/>
</dbReference>
<dbReference type="Pfam" id="PF03167">
    <property type="entry name" value="UDG"/>
    <property type="match status" value="1"/>
</dbReference>
<feature type="domain" description="Uracil-DNA glycosylase-like" evidence="1">
    <location>
        <begin position="19"/>
        <end position="170"/>
    </location>
</feature>
<proteinExistence type="predicted"/>
<dbReference type="CDD" id="cd10032">
    <property type="entry name" value="UDG-F6_HDG"/>
    <property type="match status" value="1"/>
</dbReference>
<reference evidence="3" key="1">
    <citation type="journal article" date="2019" name="Int. J. Syst. Evol. Microbiol.">
        <title>The Global Catalogue of Microorganisms (GCM) 10K type strain sequencing project: providing services to taxonomists for standard genome sequencing and annotation.</title>
        <authorList>
            <consortium name="The Broad Institute Genomics Platform"/>
            <consortium name="The Broad Institute Genome Sequencing Center for Infectious Disease"/>
            <person name="Wu L."/>
            <person name="Ma J."/>
        </authorList>
    </citation>
    <scope>NUCLEOTIDE SEQUENCE [LARGE SCALE GENOMIC DNA]</scope>
    <source>
        <strain evidence="3">JCM 17705</strain>
    </source>
</reference>
<gene>
    <name evidence="2" type="ORF">GCM10023149_10540</name>
</gene>
<sequence length="173" mass="20367">MISTYFRYLQYQYMKTAFLPIVNRESTILILGTMPGERSLRLQQYYGHAGNHFWKIMFALLQVLFTTDYSVKTRLLLDHHIALWDVLQNCECIGSADSNIKNEVPNDFEAFHKQYPNIKRVFFASTAAEQFYNKHALKQTGITYHRLPSPSGANTWKTFDEKLDEWKVILQYL</sequence>
<dbReference type="SMART" id="SM00986">
    <property type="entry name" value="UDG"/>
    <property type="match status" value="1"/>
</dbReference>
<dbReference type="InterPro" id="IPR036895">
    <property type="entry name" value="Uracil-DNA_glycosylase-like_sf"/>
</dbReference>
<dbReference type="InterPro" id="IPR005122">
    <property type="entry name" value="Uracil-DNA_glycosylase-like"/>
</dbReference>
<dbReference type="EMBL" id="BAABFT010000002">
    <property type="protein sequence ID" value="GAA4314396.1"/>
    <property type="molecule type" value="Genomic_DNA"/>
</dbReference>
<accession>A0ABP8G093</accession>
<dbReference type="InterPro" id="IPR026353">
    <property type="entry name" value="Hypoxan-DNA_Glyclase"/>
</dbReference>
<protein>
    <submittedName>
        <fullName evidence="2">DNA-deoxyinosine glycosylase</fullName>
    </submittedName>
</protein>
<comment type="caution">
    <text evidence="2">The sequence shown here is derived from an EMBL/GenBank/DDBJ whole genome shotgun (WGS) entry which is preliminary data.</text>
</comment>
<dbReference type="SMART" id="SM00987">
    <property type="entry name" value="UreE_C"/>
    <property type="match status" value="1"/>
</dbReference>
<evidence type="ECO:0000313" key="3">
    <source>
        <dbReference type="Proteomes" id="UP001500582"/>
    </source>
</evidence>
<dbReference type="NCBIfam" id="TIGR04274">
    <property type="entry name" value="hypoxanDNAglyco"/>
    <property type="match status" value="1"/>
</dbReference>
<keyword evidence="3" id="KW-1185">Reference proteome</keyword>
<name>A0ABP8G093_9SPHI</name>
<evidence type="ECO:0000313" key="2">
    <source>
        <dbReference type="EMBL" id="GAA4314396.1"/>
    </source>
</evidence>
<dbReference type="Proteomes" id="UP001500582">
    <property type="component" value="Unassembled WGS sequence"/>
</dbReference>